<dbReference type="Proteomes" id="UP000033546">
    <property type="component" value="Unassembled WGS sequence"/>
</dbReference>
<feature type="transmembrane region" description="Helical" evidence="1">
    <location>
        <begin position="24"/>
        <end position="43"/>
    </location>
</feature>
<protein>
    <submittedName>
        <fullName evidence="2">Uncharacterized protein</fullName>
    </submittedName>
</protein>
<gene>
    <name evidence="2" type="ORF">EMUCRT_0627</name>
</gene>
<dbReference type="AlphaFoldDB" id="A0A0F3ND56"/>
<dbReference type="PATRIC" id="fig|1359167.3.peg.606"/>
<dbReference type="EMBL" id="LANU01000002">
    <property type="protein sequence ID" value="KJV65676.1"/>
    <property type="molecule type" value="Genomic_DNA"/>
</dbReference>
<accession>A0A0F3ND56</accession>
<keyword evidence="1" id="KW-0812">Transmembrane</keyword>
<organism evidence="2 3">
    <name type="scientific">Ehrlichia cf. muris str. EmCRT</name>
    <dbReference type="NCBI Taxonomy" id="1359167"/>
    <lineage>
        <taxon>Bacteria</taxon>
        <taxon>Pseudomonadati</taxon>
        <taxon>Pseudomonadota</taxon>
        <taxon>Alphaproteobacteria</taxon>
        <taxon>Rickettsiales</taxon>
        <taxon>Anaplasmataceae</taxon>
        <taxon>Ehrlichia</taxon>
    </lineage>
</organism>
<proteinExistence type="predicted"/>
<comment type="caution">
    <text evidence="2">The sequence shown here is derived from an EMBL/GenBank/DDBJ whole genome shotgun (WGS) entry which is preliminary data.</text>
</comment>
<sequence>MKVLKYVSIVRAVNKKLQLIKHSFNEYMCLYMVVSIYIFLLFIKDIVNVNDVLLKA</sequence>
<name>A0A0F3ND56_9RICK</name>
<keyword evidence="1" id="KW-1133">Transmembrane helix</keyword>
<evidence type="ECO:0000256" key="1">
    <source>
        <dbReference type="SAM" id="Phobius"/>
    </source>
</evidence>
<evidence type="ECO:0000313" key="2">
    <source>
        <dbReference type="EMBL" id="KJV65676.1"/>
    </source>
</evidence>
<reference evidence="2 3" key="1">
    <citation type="submission" date="2015-02" db="EMBL/GenBank/DDBJ databases">
        <title>Genome Sequencing of Rickettsiales.</title>
        <authorList>
            <person name="Daugherty S.C."/>
            <person name="Su Q."/>
            <person name="Abolude K."/>
            <person name="Beier-Sexton M."/>
            <person name="Carlyon J.A."/>
            <person name="Carter R."/>
            <person name="Day N.P."/>
            <person name="Dumler S.J."/>
            <person name="Dyachenko V."/>
            <person name="Godinez A."/>
            <person name="Kurtti T.J."/>
            <person name="Lichay M."/>
            <person name="Mullins K.E."/>
            <person name="Ott S."/>
            <person name="Pappas-Brown V."/>
            <person name="Paris D.H."/>
            <person name="Patel P."/>
            <person name="Richards A.L."/>
            <person name="Sadzewicz L."/>
            <person name="Sears K."/>
            <person name="Seidman D."/>
            <person name="Sengamalay N."/>
            <person name="Stenos J."/>
            <person name="Tallon L.J."/>
            <person name="Vincent G."/>
            <person name="Fraser C.M."/>
            <person name="Munderloh U."/>
            <person name="Dunning-Hotopp J.C."/>
        </authorList>
    </citation>
    <scope>NUCLEOTIDE SEQUENCE [LARGE SCALE GENOMIC DNA]</scope>
    <source>
        <strain evidence="2 3">EmCRT</strain>
    </source>
</reference>
<evidence type="ECO:0000313" key="3">
    <source>
        <dbReference type="Proteomes" id="UP000033546"/>
    </source>
</evidence>
<keyword evidence="1" id="KW-0472">Membrane</keyword>